<accession>A0A1X7D8K5</accession>
<gene>
    <name evidence="2" type="ORF">SAMN06296028_10985</name>
</gene>
<evidence type="ECO:0000256" key="1">
    <source>
        <dbReference type="SAM" id="MobiDB-lite"/>
    </source>
</evidence>
<keyword evidence="3" id="KW-1185">Reference proteome</keyword>
<feature type="region of interest" description="Disordered" evidence="1">
    <location>
        <begin position="38"/>
        <end position="72"/>
    </location>
</feature>
<dbReference type="EMBL" id="FXAC01000009">
    <property type="protein sequence ID" value="SMF10771.1"/>
    <property type="molecule type" value="Genomic_DNA"/>
</dbReference>
<name>A0A1X7D8K5_9MICC</name>
<evidence type="ECO:0000313" key="2">
    <source>
        <dbReference type="EMBL" id="SMF10771.1"/>
    </source>
</evidence>
<dbReference type="Proteomes" id="UP000192929">
    <property type="component" value="Unassembled WGS sequence"/>
</dbReference>
<proteinExistence type="predicted"/>
<protein>
    <submittedName>
        <fullName evidence="2">Uncharacterized protein</fullName>
    </submittedName>
</protein>
<feature type="compositionally biased region" description="Basic and acidic residues" evidence="1">
    <location>
        <begin position="56"/>
        <end position="72"/>
    </location>
</feature>
<sequence>MTAEGPWPPTDPGRRRHLLANLAHGYFVEGAAKISLGKRSGLSRFQVTRPAAGGEGHGDRADRDRRAPREPR</sequence>
<reference evidence="3" key="1">
    <citation type="submission" date="2017-04" db="EMBL/GenBank/DDBJ databases">
        <authorList>
            <person name="Varghese N."/>
            <person name="Submissions S."/>
        </authorList>
    </citation>
    <scope>NUCLEOTIDE SEQUENCE [LARGE SCALE GENOMIC DNA]</scope>
    <source>
        <strain evidence="3">NIO-1021</strain>
    </source>
</reference>
<evidence type="ECO:0000313" key="3">
    <source>
        <dbReference type="Proteomes" id="UP000192929"/>
    </source>
</evidence>
<dbReference type="AlphaFoldDB" id="A0A1X7D8K5"/>
<organism evidence="2 3">
    <name type="scientific">Kocuria marina subsp. indica</name>
    <dbReference type="NCBI Taxonomy" id="1049583"/>
    <lineage>
        <taxon>Bacteria</taxon>
        <taxon>Bacillati</taxon>
        <taxon>Actinomycetota</taxon>
        <taxon>Actinomycetes</taxon>
        <taxon>Micrococcales</taxon>
        <taxon>Micrococcaceae</taxon>
        <taxon>Kocuria</taxon>
    </lineage>
</organism>